<keyword evidence="2" id="KW-1185">Reference proteome</keyword>
<gene>
    <name evidence="1" type="ORF">SCHPADRAFT_290004</name>
</gene>
<dbReference type="GO" id="GO:0005085">
    <property type="term" value="F:guanyl-nucleotide exchange factor activity"/>
    <property type="evidence" value="ECO:0007669"/>
    <property type="project" value="InterPro"/>
</dbReference>
<dbReference type="EMBL" id="KQ085937">
    <property type="protein sequence ID" value="KLO14886.1"/>
    <property type="molecule type" value="Genomic_DNA"/>
</dbReference>
<dbReference type="InParanoid" id="A0A0H2SD50"/>
<dbReference type="AlphaFoldDB" id="A0A0H2SD50"/>
<dbReference type="Gene3D" id="1.10.840.10">
    <property type="entry name" value="Ras guanine-nucleotide exchange factors catalytic domain"/>
    <property type="match status" value="1"/>
</dbReference>
<dbReference type="GO" id="GO:0007264">
    <property type="term" value="P:small GTPase-mediated signal transduction"/>
    <property type="evidence" value="ECO:0007669"/>
    <property type="project" value="InterPro"/>
</dbReference>
<dbReference type="InterPro" id="IPR036964">
    <property type="entry name" value="RASGEF_cat_dom_sf"/>
</dbReference>
<sequence>MENHLNDHEAEVVEDGQKLINFQRYRSLSEKISKVLEYQDKLRGLASEPLNPELRDYLEWRIRSTLIDSKAKSELESRSMELCNKEAKMSRNRTTELVNVGFG</sequence>
<evidence type="ECO:0000313" key="1">
    <source>
        <dbReference type="EMBL" id="KLO14886.1"/>
    </source>
</evidence>
<proteinExistence type="predicted"/>
<protein>
    <submittedName>
        <fullName evidence="1">Uncharacterized protein</fullName>
    </submittedName>
</protein>
<evidence type="ECO:0000313" key="2">
    <source>
        <dbReference type="Proteomes" id="UP000053477"/>
    </source>
</evidence>
<name>A0A0H2SD50_9AGAM</name>
<dbReference type="Proteomes" id="UP000053477">
    <property type="component" value="Unassembled WGS sequence"/>
</dbReference>
<organism evidence="1 2">
    <name type="scientific">Schizopora paradoxa</name>
    <dbReference type="NCBI Taxonomy" id="27342"/>
    <lineage>
        <taxon>Eukaryota</taxon>
        <taxon>Fungi</taxon>
        <taxon>Dikarya</taxon>
        <taxon>Basidiomycota</taxon>
        <taxon>Agaricomycotina</taxon>
        <taxon>Agaricomycetes</taxon>
        <taxon>Hymenochaetales</taxon>
        <taxon>Schizoporaceae</taxon>
        <taxon>Schizopora</taxon>
    </lineage>
</organism>
<accession>A0A0H2SD50</accession>
<reference evidence="1 2" key="1">
    <citation type="submission" date="2015-04" db="EMBL/GenBank/DDBJ databases">
        <title>Complete genome sequence of Schizopora paradoxa KUC8140, a cosmopolitan wood degrader in East Asia.</title>
        <authorList>
            <consortium name="DOE Joint Genome Institute"/>
            <person name="Min B."/>
            <person name="Park H."/>
            <person name="Jang Y."/>
            <person name="Kim J.-J."/>
            <person name="Kim K.H."/>
            <person name="Pangilinan J."/>
            <person name="Lipzen A."/>
            <person name="Riley R."/>
            <person name="Grigoriev I.V."/>
            <person name="Spatafora J.W."/>
            <person name="Choi I.-G."/>
        </authorList>
    </citation>
    <scope>NUCLEOTIDE SEQUENCE [LARGE SCALE GENOMIC DNA]</scope>
    <source>
        <strain evidence="1 2">KUC8140</strain>
    </source>
</reference>